<dbReference type="GeneID" id="31363237"/>
<comment type="caution">
    <text evidence="6">The sequence shown here is derived from an EMBL/GenBank/DDBJ whole genome shotgun (WGS) entry which is preliminary data.</text>
</comment>
<proteinExistence type="inferred from homology"/>
<dbReference type="Pfam" id="PF12624">
    <property type="entry name" value="VPS13_N"/>
    <property type="match status" value="1"/>
</dbReference>
<dbReference type="OMA" id="VHIRFEH"/>
<dbReference type="InterPro" id="IPR026854">
    <property type="entry name" value="VPS13_N"/>
</dbReference>
<evidence type="ECO:0000259" key="5">
    <source>
        <dbReference type="Pfam" id="PF12624"/>
    </source>
</evidence>
<gene>
    <name evidence="6" type="ORF">PPL_07756</name>
</gene>
<comment type="subcellular location">
    <subcellularLocation>
        <location evidence="1">Membrane</location>
        <topology evidence="1">Peripheral membrane protein</topology>
    </subcellularLocation>
</comment>
<dbReference type="GO" id="GO:0045053">
    <property type="term" value="P:protein retention in Golgi apparatus"/>
    <property type="evidence" value="ECO:0007669"/>
    <property type="project" value="TreeGrafter"/>
</dbReference>
<dbReference type="AlphaFoldDB" id="D3BGV4"/>
<comment type="function">
    <text evidence="4">Mediates the transfer of lipids between membranes at organelle contact sites.</text>
</comment>
<dbReference type="InterPro" id="IPR026847">
    <property type="entry name" value="VPS13"/>
</dbReference>
<reference evidence="6 7" key="1">
    <citation type="journal article" date="2011" name="Genome Res.">
        <title>Phylogeny-wide analysis of social amoeba genomes highlights ancient origins for complex intercellular communication.</title>
        <authorList>
            <person name="Heidel A.J."/>
            <person name="Lawal H.M."/>
            <person name="Felder M."/>
            <person name="Schilde C."/>
            <person name="Helps N.R."/>
            <person name="Tunggal B."/>
            <person name="Rivero F."/>
            <person name="John U."/>
            <person name="Schleicher M."/>
            <person name="Eichinger L."/>
            <person name="Platzer M."/>
            <person name="Noegel A.A."/>
            <person name="Schaap P."/>
            <person name="Gloeckner G."/>
        </authorList>
    </citation>
    <scope>NUCLEOTIDE SEQUENCE [LARGE SCALE GENOMIC DNA]</scope>
    <source>
        <strain evidence="7">ATCC 26659 / Pp 5 / PN500</strain>
    </source>
</reference>
<accession>D3BGV4</accession>
<dbReference type="GO" id="GO:0006623">
    <property type="term" value="P:protein targeting to vacuole"/>
    <property type="evidence" value="ECO:0007669"/>
    <property type="project" value="TreeGrafter"/>
</dbReference>
<comment type="similarity">
    <text evidence="2">Belongs to the VPS13 family.</text>
</comment>
<keyword evidence="7" id="KW-1185">Reference proteome</keyword>
<evidence type="ECO:0000313" key="7">
    <source>
        <dbReference type="Proteomes" id="UP000001396"/>
    </source>
</evidence>
<dbReference type="Proteomes" id="UP000001396">
    <property type="component" value="Unassembled WGS sequence"/>
</dbReference>
<evidence type="ECO:0000256" key="4">
    <source>
        <dbReference type="ARBA" id="ARBA00033718"/>
    </source>
</evidence>
<dbReference type="EMBL" id="ADBJ01000035">
    <property type="protein sequence ID" value="EFA79338.1"/>
    <property type="molecule type" value="Genomic_DNA"/>
</dbReference>
<dbReference type="PANTHER" id="PTHR16166">
    <property type="entry name" value="VACUOLAR PROTEIN SORTING-ASSOCIATED PROTEIN VPS13"/>
    <property type="match status" value="1"/>
</dbReference>
<dbReference type="PANTHER" id="PTHR16166:SF93">
    <property type="entry name" value="INTERMEMBRANE LIPID TRANSFER PROTEIN VPS13"/>
    <property type="match status" value="1"/>
</dbReference>
<dbReference type="InParanoid" id="D3BGV4"/>
<dbReference type="STRING" id="670386.D3BGV4"/>
<keyword evidence="3" id="KW-0813">Transport</keyword>
<evidence type="ECO:0000313" key="6">
    <source>
        <dbReference type="EMBL" id="EFA79338.1"/>
    </source>
</evidence>
<evidence type="ECO:0000256" key="3">
    <source>
        <dbReference type="ARBA" id="ARBA00022448"/>
    </source>
</evidence>
<dbReference type="GO" id="GO:0016020">
    <property type="term" value="C:membrane"/>
    <property type="evidence" value="ECO:0007669"/>
    <property type="project" value="UniProtKB-SubCell"/>
</dbReference>
<dbReference type="RefSeq" id="XP_020431459.1">
    <property type="nucleotide sequence ID" value="XM_020578590.1"/>
</dbReference>
<evidence type="ECO:0000256" key="2">
    <source>
        <dbReference type="ARBA" id="ARBA00006545"/>
    </source>
</evidence>
<evidence type="ECO:0000256" key="1">
    <source>
        <dbReference type="ARBA" id="ARBA00004170"/>
    </source>
</evidence>
<name>D3BGV4_HETP5</name>
<sequence>MVFEGIVSDVLSRVLGEYVKNLNKDQLKIGVLGGNVVLTNLELKEDALANLPINLPITVKKGFLGRLELKVPWKDLKSKPVIVNIDSIFALAVPQTANYKYDEEAEKKKERETKKKRIENYEWLKSIKEAETEQIGKQDDTFTGRLVTKIIDNLQIVINKVHIRFEHKNEIGRLYAIGVTLDKISAQSTDERWIPSFIDSTKSNIIRKLAEMHSLGVYIDDSAQSMQNLSTQEFSDAFYNAIPSLKVHDSMLRKFIVKPVSSQLKVSINKSDLIEKSVPKIISECIFSDIVCALSAQQHHCILNLLQFTNEFLRDIKAVQAFTAKHPVATVSEQAGDPATGRVGREAVV</sequence>
<protein>
    <recommendedName>
        <fullName evidence="5">Chorein N-terminal domain-containing protein</fullName>
    </recommendedName>
</protein>
<feature type="domain" description="Chorein N-terminal" evidence="5">
    <location>
        <begin position="2"/>
        <end position="318"/>
    </location>
</feature>
<organism evidence="6 7">
    <name type="scientific">Heterostelium pallidum (strain ATCC 26659 / Pp 5 / PN500)</name>
    <name type="common">Cellular slime mold</name>
    <name type="synonym">Polysphondylium pallidum</name>
    <dbReference type="NCBI Taxonomy" id="670386"/>
    <lineage>
        <taxon>Eukaryota</taxon>
        <taxon>Amoebozoa</taxon>
        <taxon>Evosea</taxon>
        <taxon>Eumycetozoa</taxon>
        <taxon>Dictyostelia</taxon>
        <taxon>Acytosteliales</taxon>
        <taxon>Acytosteliaceae</taxon>
        <taxon>Heterostelium</taxon>
    </lineage>
</organism>